<dbReference type="EMBL" id="HG792017">
    <property type="protein sequence ID" value="CDM33665.1"/>
    <property type="molecule type" value="Genomic_DNA"/>
</dbReference>
<dbReference type="AlphaFoldDB" id="W6QB24"/>
<organism evidence="1 2">
    <name type="scientific">Penicillium roqueforti (strain FM164)</name>
    <dbReference type="NCBI Taxonomy" id="1365484"/>
    <lineage>
        <taxon>Eukaryota</taxon>
        <taxon>Fungi</taxon>
        <taxon>Dikarya</taxon>
        <taxon>Ascomycota</taxon>
        <taxon>Pezizomycotina</taxon>
        <taxon>Eurotiomycetes</taxon>
        <taxon>Eurotiomycetidae</taxon>
        <taxon>Eurotiales</taxon>
        <taxon>Aspergillaceae</taxon>
        <taxon>Penicillium</taxon>
    </lineage>
</organism>
<reference evidence="1" key="1">
    <citation type="journal article" date="2014" name="Nat. Commun.">
        <title>Multiple recent horizontal transfers of a large genomic region in cheese making fungi.</title>
        <authorList>
            <person name="Cheeseman K."/>
            <person name="Ropars J."/>
            <person name="Renault P."/>
            <person name="Dupont J."/>
            <person name="Gouzy J."/>
            <person name="Branca A."/>
            <person name="Abraham A.L."/>
            <person name="Ceppi M."/>
            <person name="Conseiller E."/>
            <person name="Debuchy R."/>
            <person name="Malagnac F."/>
            <person name="Goarin A."/>
            <person name="Silar P."/>
            <person name="Lacoste S."/>
            <person name="Sallet E."/>
            <person name="Bensimon A."/>
            <person name="Giraud T."/>
            <person name="Brygoo Y."/>
        </authorList>
    </citation>
    <scope>NUCLEOTIDE SEQUENCE [LARGE SCALE GENOMIC DNA]</scope>
    <source>
        <strain evidence="1">FM164</strain>
    </source>
</reference>
<gene>
    <name evidence="1" type="ORF">PROQFM164_S03g000389</name>
</gene>
<protein>
    <submittedName>
        <fullName evidence="1">Genomic scaffold, ProqFM164S03</fullName>
    </submittedName>
</protein>
<dbReference type="Proteomes" id="UP000030686">
    <property type="component" value="Unassembled WGS sequence"/>
</dbReference>
<evidence type="ECO:0000313" key="1">
    <source>
        <dbReference type="EMBL" id="CDM33665.1"/>
    </source>
</evidence>
<keyword evidence="2" id="KW-1185">Reference proteome</keyword>
<evidence type="ECO:0000313" key="2">
    <source>
        <dbReference type="Proteomes" id="UP000030686"/>
    </source>
</evidence>
<accession>W6QB24</accession>
<sequence length="41" mass="4769">MIDDRLQFPSTSVYVVLGESKVMHRKVVFTNSALFRPFPRV</sequence>
<name>W6QB24_PENRF</name>
<proteinExistence type="predicted"/>